<accession>A0A8B8G9Y8</accession>
<dbReference type="Proteomes" id="UP000694846">
    <property type="component" value="Unplaced"/>
</dbReference>
<name>A0A8B8G9Y8_9HEMI</name>
<evidence type="ECO:0000313" key="1">
    <source>
        <dbReference type="Proteomes" id="UP000694846"/>
    </source>
</evidence>
<reference evidence="2" key="1">
    <citation type="submission" date="2025-08" db="UniProtKB">
        <authorList>
            <consortium name="RefSeq"/>
        </authorList>
    </citation>
    <scope>IDENTIFICATION</scope>
    <source>
        <tissue evidence="2">Whole body</tissue>
    </source>
</reference>
<organism evidence="1 2">
    <name type="scientific">Sipha flava</name>
    <name type="common">yellow sugarcane aphid</name>
    <dbReference type="NCBI Taxonomy" id="143950"/>
    <lineage>
        <taxon>Eukaryota</taxon>
        <taxon>Metazoa</taxon>
        <taxon>Ecdysozoa</taxon>
        <taxon>Arthropoda</taxon>
        <taxon>Hexapoda</taxon>
        <taxon>Insecta</taxon>
        <taxon>Pterygota</taxon>
        <taxon>Neoptera</taxon>
        <taxon>Paraneoptera</taxon>
        <taxon>Hemiptera</taxon>
        <taxon>Sternorrhyncha</taxon>
        <taxon>Aphidomorpha</taxon>
        <taxon>Aphidoidea</taxon>
        <taxon>Aphididae</taxon>
        <taxon>Sipha</taxon>
    </lineage>
</organism>
<evidence type="ECO:0000313" key="2">
    <source>
        <dbReference type="RefSeq" id="XP_025419431.1"/>
    </source>
</evidence>
<dbReference type="RefSeq" id="XP_025419431.1">
    <property type="nucleotide sequence ID" value="XM_025563646.1"/>
</dbReference>
<proteinExistence type="predicted"/>
<dbReference type="OrthoDB" id="6591074at2759"/>
<keyword evidence="1" id="KW-1185">Reference proteome</keyword>
<dbReference type="GeneID" id="112689792"/>
<gene>
    <name evidence="2" type="primary">LOC112689792</name>
</gene>
<dbReference type="AlphaFoldDB" id="A0A8B8G9Y8"/>
<sequence>MNTEEHLEEILNKIEIQNNNEEITSHCSICNIEMQIEVDFAGAIICDPCETGEKIRKQRVLGNQEQENAAEKMLKVSNAKVPDFKIGDCVLISVPKIDRGPSDSANVIAVITNQNKHGLHQLGTKYGLIKGWHSSANVKPASSNFLKTDDVNYDRVITLRETVAYISKGQGFSSCVCKGQCQTNRCTCHKAAIKCNSRCHNTTNCNNK</sequence>
<protein>
    <submittedName>
        <fullName evidence="2">Uncharacterized protein LOC112689792</fullName>
    </submittedName>
</protein>